<organism evidence="3 4">
    <name type="scientific">Strongylocentrotus purpuratus</name>
    <name type="common">Purple sea urchin</name>
    <dbReference type="NCBI Taxonomy" id="7668"/>
    <lineage>
        <taxon>Eukaryota</taxon>
        <taxon>Metazoa</taxon>
        <taxon>Echinodermata</taxon>
        <taxon>Eleutherozoa</taxon>
        <taxon>Echinozoa</taxon>
        <taxon>Echinoidea</taxon>
        <taxon>Euechinoidea</taxon>
        <taxon>Echinacea</taxon>
        <taxon>Camarodonta</taxon>
        <taxon>Echinidea</taxon>
        <taxon>Strongylocentrotidae</taxon>
        <taxon>Strongylocentrotus</taxon>
    </lineage>
</organism>
<feature type="transmembrane region" description="Helical" evidence="2">
    <location>
        <begin position="228"/>
        <end position="251"/>
    </location>
</feature>
<feature type="transmembrane region" description="Helical" evidence="2">
    <location>
        <begin position="615"/>
        <end position="637"/>
    </location>
</feature>
<protein>
    <submittedName>
        <fullName evidence="3">Uncharacterized protein</fullName>
    </submittedName>
</protein>
<dbReference type="PANTHER" id="PTHR35313:SF1">
    <property type="entry name" value="NO EXINE FORMATION 1"/>
    <property type="match status" value="1"/>
</dbReference>
<accession>A0A7M7PAF7</accession>
<sequence length="943" mass="104666">MTHQRGTAASSFEVAPTSDVNYSSRDDGTSRHGETKSTSMVPEAKSSVSFLYNKHVLPAAIPGLLFIFTMAGELLLAILTVGALVIYFMVSGDSQQNALVSYICTFVAAQMAVLYSCLPLVWISLFNVPLLMLLNMFLGLTGAWGLVQFPFFVNNQPKLAQTIEMGLFSLYPLVSVGLVTWLLAYLTSVKVALYVAVIYGFLLLRIFFKPAISSFYKLNPEQTSRNQILGNAEAATVLIVYVGFPFLLFLISHIMTLLHGNILAFLELLLIACLPCFLTTLVQLRGIYEQFNITVTQVIYARIILGFTTLILSCGIIHQLGLSSVTSWLFPAILSYTLLGFSLSKGRRFLVASRILTLSTVLITSYAVYQVVPSSLEIPSLSPHLLTFLLILNAATSVTCVLLARTKYSAYLSLCILMQTALLVHSECFLLSRGLYLHYLAVLTFLLQMYVLARLHASSKVTHLCLWLTTSIHSMKLPFFLLYVLRLSESETHFGTLASYSCVALVVITMRILVYEDQEELPPKKIIGYLFFTAVSVPTFILNVMLPVVLQFSDHLNFVAVLLLVLMVTSLISCKLTKCNMKQNPNGFRVSGLMLFLSGFSLLMQAPVVKEHMSLWSVIMIEMAAVLLLASSCSLILPPHPRLYATVGGLLLGIPVGVTACGFVEPLASRLSSVAYAALCVEVLIMLLLLWRYSIEWKDRNLTHLVKDYFLHATFAAFFMTSLSIFLENLLNLTEPSWWDALSEVPSTSFLCAIYGILAITLRLFCLKWQLQNPFTYKPGLIPTYGNILTIVTYLLAVLSNPIPFPEIWNSGASIILLCLQQDLTMFPNFRAPMRTSTIFAVCMSQFLFFSFKYSLLCTDLIGVFAILEVLTLPLSIPSLIVMTIVLSQPLKLIMPEQTVILCTPLPVLVFSFGNSYASWVLSGTSFVCGVYLLQKTSFGMQV</sequence>
<feature type="transmembrane region" description="Helical" evidence="2">
    <location>
        <begin position="99"/>
        <end position="125"/>
    </location>
</feature>
<feature type="transmembrane region" description="Helical" evidence="2">
    <location>
        <begin position="384"/>
        <end position="404"/>
    </location>
</feature>
<feature type="region of interest" description="Disordered" evidence="1">
    <location>
        <begin position="1"/>
        <end position="40"/>
    </location>
</feature>
<dbReference type="EnsemblMetazoa" id="XM_030992009">
    <property type="protein sequence ID" value="XP_030847869"/>
    <property type="gene ID" value="LOC115918063"/>
</dbReference>
<dbReference type="OMA" id="SWTYRSD"/>
<feature type="transmembrane region" description="Helical" evidence="2">
    <location>
        <begin position="526"/>
        <end position="550"/>
    </location>
</feature>
<dbReference type="Proteomes" id="UP000007110">
    <property type="component" value="Unassembled WGS sequence"/>
</dbReference>
<dbReference type="OrthoDB" id="10046650at2759"/>
<reference evidence="3" key="2">
    <citation type="submission" date="2021-01" db="UniProtKB">
        <authorList>
            <consortium name="EnsemblMetazoa"/>
        </authorList>
    </citation>
    <scope>IDENTIFICATION</scope>
</reference>
<feature type="transmembrane region" description="Helical" evidence="2">
    <location>
        <begin position="674"/>
        <end position="693"/>
    </location>
</feature>
<reference evidence="4" key="1">
    <citation type="submission" date="2015-02" db="EMBL/GenBank/DDBJ databases">
        <title>Genome sequencing for Strongylocentrotus purpuratus.</title>
        <authorList>
            <person name="Murali S."/>
            <person name="Liu Y."/>
            <person name="Vee V."/>
            <person name="English A."/>
            <person name="Wang M."/>
            <person name="Skinner E."/>
            <person name="Han Y."/>
            <person name="Muzny D.M."/>
            <person name="Worley K.C."/>
            <person name="Gibbs R.A."/>
        </authorList>
    </citation>
    <scope>NUCLEOTIDE SEQUENCE</scope>
</reference>
<feature type="transmembrane region" description="Helical" evidence="2">
    <location>
        <begin position="299"/>
        <end position="319"/>
    </location>
</feature>
<feature type="transmembrane region" description="Helical" evidence="2">
    <location>
        <begin position="497"/>
        <end position="514"/>
    </location>
</feature>
<feature type="transmembrane region" description="Helical" evidence="2">
    <location>
        <begin position="355"/>
        <end position="372"/>
    </location>
</feature>
<evidence type="ECO:0000313" key="4">
    <source>
        <dbReference type="Proteomes" id="UP000007110"/>
    </source>
</evidence>
<keyword evidence="4" id="KW-1185">Reference proteome</keyword>
<dbReference type="GeneID" id="115918063"/>
<feature type="compositionally biased region" description="Polar residues" evidence="1">
    <location>
        <begin position="1"/>
        <end position="10"/>
    </location>
</feature>
<evidence type="ECO:0000313" key="3">
    <source>
        <dbReference type="EnsemblMetazoa" id="XP_030847869"/>
    </source>
</evidence>
<evidence type="ECO:0000256" key="2">
    <source>
        <dbReference type="SAM" id="Phobius"/>
    </source>
</evidence>
<keyword evidence="2" id="KW-1133">Transmembrane helix</keyword>
<name>A0A7M7PAF7_STRPU</name>
<feature type="transmembrane region" description="Helical" evidence="2">
    <location>
        <begin position="59"/>
        <end position="87"/>
    </location>
</feature>
<feature type="transmembrane region" description="Helical" evidence="2">
    <location>
        <begin position="839"/>
        <end position="856"/>
    </location>
</feature>
<dbReference type="RefSeq" id="XP_030847869.1">
    <property type="nucleotide sequence ID" value="XM_030992009.1"/>
</dbReference>
<keyword evidence="2" id="KW-0812">Transmembrane</keyword>
<feature type="transmembrane region" description="Helical" evidence="2">
    <location>
        <begin position="411"/>
        <end position="430"/>
    </location>
</feature>
<dbReference type="KEGG" id="spu:115918063"/>
<feature type="transmembrane region" description="Helical" evidence="2">
    <location>
        <begin position="257"/>
        <end position="278"/>
    </location>
</feature>
<feature type="transmembrane region" description="Helical" evidence="2">
    <location>
        <begin position="917"/>
        <end position="934"/>
    </location>
</feature>
<feature type="compositionally biased region" description="Basic and acidic residues" evidence="1">
    <location>
        <begin position="24"/>
        <end position="35"/>
    </location>
</feature>
<keyword evidence="2" id="KW-0472">Membrane</keyword>
<feature type="transmembrane region" description="Helical" evidence="2">
    <location>
        <begin position="465"/>
        <end position="485"/>
    </location>
</feature>
<dbReference type="InParanoid" id="A0A7M7PAF7"/>
<feature type="transmembrane region" description="Helical" evidence="2">
    <location>
        <begin position="779"/>
        <end position="796"/>
    </location>
</feature>
<dbReference type="AlphaFoldDB" id="A0A7M7PAF7"/>
<feature type="transmembrane region" description="Helical" evidence="2">
    <location>
        <begin position="588"/>
        <end position="609"/>
    </location>
</feature>
<feature type="transmembrane region" description="Helical" evidence="2">
    <location>
        <begin position="191"/>
        <end position="208"/>
    </location>
</feature>
<proteinExistence type="predicted"/>
<feature type="transmembrane region" description="Helical" evidence="2">
    <location>
        <begin position="436"/>
        <end position="453"/>
    </location>
</feature>
<feature type="transmembrane region" description="Helical" evidence="2">
    <location>
        <begin position="747"/>
        <end position="767"/>
    </location>
</feature>
<feature type="transmembrane region" description="Helical" evidence="2">
    <location>
        <begin position="165"/>
        <end position="185"/>
    </location>
</feature>
<feature type="transmembrane region" description="Helical" evidence="2">
    <location>
        <begin position="862"/>
        <end position="886"/>
    </location>
</feature>
<dbReference type="PANTHER" id="PTHR35313">
    <property type="entry name" value="NO EXINE FORMATION 1"/>
    <property type="match status" value="1"/>
</dbReference>
<feature type="transmembrane region" description="Helical" evidence="2">
    <location>
        <begin position="556"/>
        <end position="576"/>
    </location>
</feature>
<evidence type="ECO:0000256" key="1">
    <source>
        <dbReference type="SAM" id="MobiDB-lite"/>
    </source>
</evidence>
<feature type="transmembrane region" description="Helical" evidence="2">
    <location>
        <begin position="131"/>
        <end position="153"/>
    </location>
</feature>
<feature type="transmembrane region" description="Helical" evidence="2">
    <location>
        <begin position="709"/>
        <end position="727"/>
    </location>
</feature>
<feature type="transmembrane region" description="Helical" evidence="2">
    <location>
        <begin position="644"/>
        <end position="668"/>
    </location>
</feature>
<feature type="transmembrane region" description="Helical" evidence="2">
    <location>
        <begin position="325"/>
        <end position="343"/>
    </location>
</feature>